<feature type="binding site" evidence="9">
    <location>
        <position position="45"/>
    </location>
    <ligand>
        <name>S-adenosyl-L-methionine</name>
        <dbReference type="ChEBI" id="CHEBI:59789"/>
    </ligand>
</feature>
<dbReference type="Pfam" id="PF05724">
    <property type="entry name" value="TPMT"/>
    <property type="match status" value="1"/>
</dbReference>
<comment type="subcellular location">
    <subcellularLocation>
        <location evidence="2 9">Cytoplasm</location>
    </subcellularLocation>
</comment>
<feature type="binding site" evidence="9">
    <location>
        <position position="123"/>
    </location>
    <ligand>
        <name>S-adenosyl-L-methionine</name>
        <dbReference type="ChEBI" id="CHEBI:59789"/>
    </ligand>
</feature>
<dbReference type="SUPFAM" id="SSF53335">
    <property type="entry name" value="S-adenosyl-L-methionine-dependent methyltransferases"/>
    <property type="match status" value="1"/>
</dbReference>
<sequence length="214" mass="23994">MSANYWLKRWKDDDIGFHENNVNPYLDRYFTNLVPSIDSRIFVPLCGKTKDIAWLFNKGMHVVGVELSVSAIKALFIDLGLAPTLTQYGQLTQYCAGNVTIWVGDIFALTTELLGSVDAIYDRGALVALPFKLRKKYTAHITNITKSAPQLLICCVYDQSKHDGTPYSVSAQEVFDHYHRIYSLKLITCDAITNGVKGVKPANAVVWLLSRKNC</sequence>
<comment type="catalytic activity">
    <reaction evidence="1 9">
        <text>S-adenosyl-L-methionine + a thiopurine = S-adenosyl-L-homocysteine + a thiopurine S-methylether.</text>
        <dbReference type="EC" id="2.1.1.67"/>
    </reaction>
</comment>
<dbReference type="InterPro" id="IPR025835">
    <property type="entry name" value="Thiopurine_S-MeTrfase"/>
</dbReference>
<name>A0A0N1EXY4_9GAMM</name>
<dbReference type="EC" id="2.1.1.67" evidence="4 9"/>
<dbReference type="NCBIfam" id="TIGR03840">
    <property type="entry name" value="TMPT_Se_Te"/>
    <property type="match status" value="1"/>
</dbReference>
<dbReference type="Gene3D" id="3.40.50.150">
    <property type="entry name" value="Vaccinia Virus protein VP39"/>
    <property type="match status" value="1"/>
</dbReference>
<dbReference type="Proteomes" id="UP000037848">
    <property type="component" value="Unassembled WGS sequence"/>
</dbReference>
<dbReference type="GO" id="GO:0005737">
    <property type="term" value="C:cytoplasm"/>
    <property type="evidence" value="ECO:0007669"/>
    <property type="project" value="UniProtKB-SubCell"/>
</dbReference>
<dbReference type="PATRIC" id="fig|187330.3.peg.335"/>
<dbReference type="PANTHER" id="PTHR10259">
    <property type="entry name" value="THIOPURINE S-METHYLTRANSFERASE"/>
    <property type="match status" value="1"/>
</dbReference>
<protein>
    <recommendedName>
        <fullName evidence="4 9">Thiopurine S-methyltransferase</fullName>
        <ecNumber evidence="4 9">2.1.1.67</ecNumber>
    </recommendedName>
    <alternativeName>
        <fullName evidence="9">Thiopurine methyltransferase</fullName>
    </alternativeName>
</protein>
<dbReference type="HAMAP" id="MF_00812">
    <property type="entry name" value="Thiopur_methtran"/>
    <property type="match status" value="1"/>
</dbReference>
<evidence type="ECO:0000256" key="3">
    <source>
        <dbReference type="ARBA" id="ARBA00008145"/>
    </source>
</evidence>
<organism evidence="10 11">
    <name type="scientific">Pseudoalteromonas porphyrae</name>
    <dbReference type="NCBI Taxonomy" id="187330"/>
    <lineage>
        <taxon>Bacteria</taxon>
        <taxon>Pseudomonadati</taxon>
        <taxon>Pseudomonadota</taxon>
        <taxon>Gammaproteobacteria</taxon>
        <taxon>Alteromonadales</taxon>
        <taxon>Pseudoalteromonadaceae</taxon>
        <taxon>Pseudoalteromonas</taxon>
    </lineage>
</organism>
<comment type="similarity">
    <text evidence="3 9">Belongs to the class I-like SAM-binding methyltransferase superfamily. TPMT family.</text>
</comment>
<dbReference type="GO" id="GO:0010038">
    <property type="term" value="P:response to metal ion"/>
    <property type="evidence" value="ECO:0007669"/>
    <property type="project" value="InterPro"/>
</dbReference>
<accession>A0A0N1EXY4</accession>
<gene>
    <name evidence="9" type="primary">tpm</name>
    <name evidence="10" type="ORF">ADS77_01585</name>
</gene>
<dbReference type="InterPro" id="IPR008854">
    <property type="entry name" value="TPMT"/>
</dbReference>
<proteinExistence type="inferred from homology"/>
<comment type="caution">
    <text evidence="10">The sequence shown here is derived from an EMBL/GenBank/DDBJ whole genome shotgun (WGS) entry which is preliminary data.</text>
</comment>
<evidence type="ECO:0000256" key="4">
    <source>
        <dbReference type="ARBA" id="ARBA00011905"/>
    </source>
</evidence>
<keyword evidence="8 9" id="KW-0949">S-adenosyl-L-methionine</keyword>
<evidence type="ECO:0000256" key="1">
    <source>
        <dbReference type="ARBA" id="ARBA00000903"/>
    </source>
</evidence>
<dbReference type="AlphaFoldDB" id="A0A0N1EXY4"/>
<evidence type="ECO:0000256" key="8">
    <source>
        <dbReference type="ARBA" id="ARBA00022691"/>
    </source>
</evidence>
<evidence type="ECO:0000256" key="5">
    <source>
        <dbReference type="ARBA" id="ARBA00022490"/>
    </source>
</evidence>
<evidence type="ECO:0000256" key="2">
    <source>
        <dbReference type="ARBA" id="ARBA00004496"/>
    </source>
</evidence>
<dbReference type="EMBL" id="LHPH01000001">
    <property type="protein sequence ID" value="KPH65647.1"/>
    <property type="molecule type" value="Genomic_DNA"/>
</dbReference>
<keyword evidence="6 9" id="KW-0489">Methyltransferase</keyword>
<dbReference type="GO" id="GO:0032259">
    <property type="term" value="P:methylation"/>
    <property type="evidence" value="ECO:0007669"/>
    <property type="project" value="UniProtKB-KW"/>
</dbReference>
<dbReference type="InterPro" id="IPR022474">
    <property type="entry name" value="Thiopur_S-MeTfrase_Se/Te_detox"/>
</dbReference>
<evidence type="ECO:0000256" key="9">
    <source>
        <dbReference type="HAMAP-Rule" id="MF_00812"/>
    </source>
</evidence>
<dbReference type="PIRSF" id="PIRSF023956">
    <property type="entry name" value="Thiopurine_S-methyltransferase"/>
    <property type="match status" value="1"/>
</dbReference>
<dbReference type="RefSeq" id="WP_054452611.1">
    <property type="nucleotide sequence ID" value="NZ_LHPH01000001.1"/>
</dbReference>
<dbReference type="PANTHER" id="PTHR10259:SF11">
    <property type="entry name" value="THIOPURINE S-METHYLTRANSFERASE"/>
    <property type="match status" value="1"/>
</dbReference>
<dbReference type="InterPro" id="IPR029063">
    <property type="entry name" value="SAM-dependent_MTases_sf"/>
</dbReference>
<reference evidence="10 11" key="1">
    <citation type="submission" date="2015-08" db="EMBL/GenBank/DDBJ databases">
        <title>Draft Genome Sequence of Pseudoalteromonas porphyrae UCD-SED14.</title>
        <authorList>
            <person name="Coil D.A."/>
            <person name="Jospin G."/>
            <person name="Lee R.D."/>
            <person name="Eisen J.A."/>
        </authorList>
    </citation>
    <scope>NUCLEOTIDE SEQUENCE [LARGE SCALE GENOMIC DNA]</scope>
    <source>
        <strain evidence="10 11">UCD-SED14</strain>
    </source>
</reference>
<keyword evidence="7 9" id="KW-0808">Transferase</keyword>
<keyword evidence="11" id="KW-1185">Reference proteome</keyword>
<dbReference type="STRING" id="187330.AMS58_04915"/>
<dbReference type="OrthoDB" id="9778208at2"/>
<evidence type="ECO:0000256" key="6">
    <source>
        <dbReference type="ARBA" id="ARBA00022603"/>
    </source>
</evidence>
<keyword evidence="5 9" id="KW-0963">Cytoplasm</keyword>
<evidence type="ECO:0000256" key="7">
    <source>
        <dbReference type="ARBA" id="ARBA00022679"/>
    </source>
</evidence>
<feature type="binding site" evidence="9">
    <location>
        <position position="10"/>
    </location>
    <ligand>
        <name>S-adenosyl-L-methionine</name>
        <dbReference type="ChEBI" id="CHEBI:59789"/>
    </ligand>
</feature>
<dbReference type="PROSITE" id="PS51585">
    <property type="entry name" value="SAM_MT_TPMT"/>
    <property type="match status" value="1"/>
</dbReference>
<evidence type="ECO:0000313" key="11">
    <source>
        <dbReference type="Proteomes" id="UP000037848"/>
    </source>
</evidence>
<dbReference type="GO" id="GO:0008119">
    <property type="term" value="F:thiopurine S-methyltransferase activity"/>
    <property type="evidence" value="ECO:0007669"/>
    <property type="project" value="UniProtKB-UniRule"/>
</dbReference>
<dbReference type="FunFam" id="3.40.50.150:FF:000101">
    <property type="entry name" value="Thiopurine S-methyltransferase"/>
    <property type="match status" value="1"/>
</dbReference>
<evidence type="ECO:0000313" key="10">
    <source>
        <dbReference type="EMBL" id="KPH65647.1"/>
    </source>
</evidence>
<feature type="binding site" evidence="9">
    <location>
        <position position="66"/>
    </location>
    <ligand>
        <name>S-adenosyl-L-methionine</name>
        <dbReference type="ChEBI" id="CHEBI:59789"/>
    </ligand>
</feature>